<dbReference type="AlphaFoldDB" id="A0A395NY98"/>
<dbReference type="Pfam" id="PF20776">
    <property type="entry name" value="SLS1_N"/>
    <property type="match status" value="1"/>
</dbReference>
<keyword evidence="1" id="KW-0175">Coiled coil</keyword>
<feature type="domain" description="SLS1 second KH" evidence="5">
    <location>
        <begin position="408"/>
        <end position="475"/>
    </location>
</feature>
<dbReference type="Pfam" id="PF20778">
    <property type="entry name" value="SLS1_C"/>
    <property type="match status" value="1"/>
</dbReference>
<dbReference type="Pfam" id="PF20777">
    <property type="entry name" value="KH_SLS1_2"/>
    <property type="match status" value="1"/>
</dbReference>
<feature type="region of interest" description="Disordered" evidence="2">
    <location>
        <begin position="775"/>
        <end position="800"/>
    </location>
</feature>
<dbReference type="Proteomes" id="UP000266272">
    <property type="component" value="Unassembled WGS sequence"/>
</dbReference>
<keyword evidence="8" id="KW-1185">Reference proteome</keyword>
<name>A0A395NY98_TRIAR</name>
<feature type="compositionally biased region" description="Polar residues" evidence="2">
    <location>
        <begin position="887"/>
        <end position="911"/>
    </location>
</feature>
<dbReference type="OrthoDB" id="5392646at2759"/>
<dbReference type="InterPro" id="IPR048748">
    <property type="entry name" value="SLS1_KH2"/>
</dbReference>
<feature type="domain" description="SLS1 C-terminal" evidence="6">
    <location>
        <begin position="510"/>
        <end position="798"/>
    </location>
</feature>
<evidence type="ECO:0000259" key="6">
    <source>
        <dbReference type="Pfam" id="PF20778"/>
    </source>
</evidence>
<feature type="region of interest" description="Disordered" evidence="2">
    <location>
        <begin position="859"/>
        <end position="917"/>
    </location>
</feature>
<comment type="caution">
    <text evidence="7">The sequence shown here is derived from an EMBL/GenBank/DDBJ whole genome shotgun (WGS) entry which is preliminary data.</text>
</comment>
<evidence type="ECO:0000313" key="8">
    <source>
        <dbReference type="Proteomes" id="UP000266272"/>
    </source>
</evidence>
<sequence length="917" mass="102851">MLPRAATTLSRLSLHGREEWIQRRCYSSDPVIHSKEKIEALISGRISEKEFKKSTGKASKRPFNKKPWHRRKGDDDIPDWGLAAASNETNPVVESEVVQDVEEAAIEEFPELQGDLAEELRQLEQAAAQDGSIVTETASVEPAKLEREFITKKSFRDELIQSRSVSVAALGEKIDAIMLKNPNEMKRPKRPVRRVQEEARETTVELDAERDNMVDQKEESDEEAMAAAVKHIDDLRPVDRTILQREDFDSLANVLLEGFNMNQLARYFNQKRLAMSGLDLQKPFPYPWIAKQGPWVAAKPDHWGPLRPKQRQVIMIMQMLWNLEVKEQVEGLGRTLIWLKPRIFQLITPPNSFVLDQLSRDFLFKTNKEKITTSFDDYRINIYAQKSTIPVILSHLDDIVRSIRCQKISSVHIQEPDLDEDILRELEQITKTHIQYNKDNKELEVSWLEKKDLAPSIEGTKDTETPADIALRLLLEQPSKNDQSDVRIIAPSEISPGKDGTFINYQRERRSMSWRDKLRQWSRYVVPVGQTSAAGDDIAPQFLEMVSLPAPGPEPKKGNEPVRRIAASFGHVLHDKSCRTVAAMAKHRRLLSPVLPHPASFTSIVEEDKPMTQRATIILNFSPDPKQHPASSDSTPPKIQLQLPVDPDTDLAEFSLPPDSALFGLAAHHVSDILLPSEGVDVRLTQRQLLALDAGQESAKEFLSRCEFNLPKGILRTPSKATFSIPKAWTSNSKATTRRPSKATVNVPYTFMGLEIHQTIDLEFHGHTLRYSSIDAGHHGGHRQELSLQAGPPQSEDKAFSGLDEAEASHFLSLVQGIATGKYFSWHNGSQLMRETSDESSGLDALEEEASDDNLSLLEAEEYEDARSADSKLPGTFEQDDGLPDSENPTASKSTTTTDGGASEDSGSPNPAETKGL</sequence>
<evidence type="ECO:0000259" key="4">
    <source>
        <dbReference type="Pfam" id="PF20776"/>
    </source>
</evidence>
<evidence type="ECO:0000259" key="5">
    <source>
        <dbReference type="Pfam" id="PF20777"/>
    </source>
</evidence>
<feature type="domain" description="SLS1 first KH" evidence="3">
    <location>
        <begin position="333"/>
        <end position="403"/>
    </location>
</feature>
<dbReference type="Pfam" id="PF14611">
    <property type="entry name" value="KH_SLS1_1"/>
    <property type="match status" value="1"/>
</dbReference>
<feature type="compositionally biased region" description="Basic and acidic residues" evidence="2">
    <location>
        <begin position="776"/>
        <end position="785"/>
    </location>
</feature>
<gene>
    <name evidence="7" type="ORF">TARUN_1208</name>
</gene>
<evidence type="ECO:0000256" key="1">
    <source>
        <dbReference type="SAM" id="Coils"/>
    </source>
</evidence>
<feature type="region of interest" description="Disordered" evidence="2">
    <location>
        <begin position="52"/>
        <end position="74"/>
    </location>
</feature>
<organism evidence="7 8">
    <name type="scientific">Trichoderma arundinaceum</name>
    <dbReference type="NCBI Taxonomy" id="490622"/>
    <lineage>
        <taxon>Eukaryota</taxon>
        <taxon>Fungi</taxon>
        <taxon>Dikarya</taxon>
        <taxon>Ascomycota</taxon>
        <taxon>Pezizomycotina</taxon>
        <taxon>Sordariomycetes</taxon>
        <taxon>Hypocreomycetidae</taxon>
        <taxon>Hypocreales</taxon>
        <taxon>Hypocreaceae</taxon>
        <taxon>Trichoderma</taxon>
    </lineage>
</organism>
<protein>
    <submittedName>
        <fullName evidence="7">Uncharacterized protein</fullName>
    </submittedName>
</protein>
<dbReference type="InterPro" id="IPR032741">
    <property type="entry name" value="Sls1_KH-1"/>
</dbReference>
<feature type="domain" description="SLS1 N-terminal" evidence="4">
    <location>
        <begin position="222"/>
        <end position="325"/>
    </location>
</feature>
<reference evidence="7 8" key="1">
    <citation type="journal article" date="2018" name="PLoS Pathog.">
        <title>Evolution of structural diversity of trichothecenes, a family of toxins produced by plant pathogenic and entomopathogenic fungi.</title>
        <authorList>
            <person name="Proctor R.H."/>
            <person name="McCormick S.P."/>
            <person name="Kim H.S."/>
            <person name="Cardoza R.E."/>
            <person name="Stanley A.M."/>
            <person name="Lindo L."/>
            <person name="Kelly A."/>
            <person name="Brown D.W."/>
            <person name="Lee T."/>
            <person name="Vaughan M.M."/>
            <person name="Alexander N.J."/>
            <person name="Busman M."/>
            <person name="Gutierrez S."/>
        </authorList>
    </citation>
    <scope>NUCLEOTIDE SEQUENCE [LARGE SCALE GENOMIC DNA]</scope>
    <source>
        <strain evidence="7 8">IBT 40837</strain>
    </source>
</reference>
<dbReference type="GO" id="GO:0005743">
    <property type="term" value="C:mitochondrial inner membrane"/>
    <property type="evidence" value="ECO:0007669"/>
    <property type="project" value="InterPro"/>
</dbReference>
<dbReference type="InterPro" id="IPR048401">
    <property type="entry name" value="SLS1_C"/>
</dbReference>
<evidence type="ECO:0000313" key="7">
    <source>
        <dbReference type="EMBL" id="RFU80993.1"/>
    </source>
</evidence>
<evidence type="ECO:0000256" key="2">
    <source>
        <dbReference type="SAM" id="MobiDB-lite"/>
    </source>
</evidence>
<accession>A0A395NY98</accession>
<dbReference type="EMBL" id="PXOA01000075">
    <property type="protein sequence ID" value="RFU80993.1"/>
    <property type="molecule type" value="Genomic_DNA"/>
</dbReference>
<proteinExistence type="predicted"/>
<feature type="coiled-coil region" evidence="1">
    <location>
        <begin position="192"/>
        <end position="219"/>
    </location>
</feature>
<dbReference type="InterPro" id="IPR048400">
    <property type="entry name" value="SLS1_N"/>
</dbReference>
<dbReference type="STRING" id="490622.A0A395NY98"/>
<feature type="compositionally biased region" description="Basic residues" evidence="2">
    <location>
        <begin position="54"/>
        <end position="71"/>
    </location>
</feature>
<evidence type="ECO:0000259" key="3">
    <source>
        <dbReference type="Pfam" id="PF14611"/>
    </source>
</evidence>